<organism evidence="1">
    <name type="scientific">Aphanomyces astaci</name>
    <name type="common">Crayfish plague agent</name>
    <dbReference type="NCBI Taxonomy" id="112090"/>
    <lineage>
        <taxon>Eukaryota</taxon>
        <taxon>Sar</taxon>
        <taxon>Stramenopiles</taxon>
        <taxon>Oomycota</taxon>
        <taxon>Saprolegniomycetes</taxon>
        <taxon>Saprolegniales</taxon>
        <taxon>Verrucalvaceae</taxon>
        <taxon>Aphanomyces</taxon>
    </lineage>
</organism>
<dbReference type="AlphaFoldDB" id="W4FRM3"/>
<accession>W4FRM3</accession>
<dbReference type="EMBL" id="KI913174">
    <property type="protein sequence ID" value="ETV69591.1"/>
    <property type="molecule type" value="Genomic_DNA"/>
</dbReference>
<dbReference type="VEuPathDB" id="FungiDB:H257_14730"/>
<dbReference type="RefSeq" id="XP_009840918.1">
    <property type="nucleotide sequence ID" value="XM_009842616.1"/>
</dbReference>
<evidence type="ECO:0000313" key="1">
    <source>
        <dbReference type="EMBL" id="ETV69591.1"/>
    </source>
</evidence>
<dbReference type="GeneID" id="20816726"/>
<sequence>MSPGRIWAEIGKSSKVDKSQKHSDQITAVLSVIVVDNIDAHVSKESSDTIARDLFSVLEPLRRS</sequence>
<gene>
    <name evidence="1" type="ORF">H257_14730</name>
</gene>
<protein>
    <recommendedName>
        <fullName evidence="2">DDE-1 domain-containing protein</fullName>
    </recommendedName>
</protein>
<name>W4FRM3_APHAT</name>
<reference evidence="1" key="1">
    <citation type="submission" date="2013-12" db="EMBL/GenBank/DDBJ databases">
        <title>The Genome Sequence of Aphanomyces astaci APO3.</title>
        <authorList>
            <consortium name="The Broad Institute Genomics Platform"/>
            <person name="Russ C."/>
            <person name="Tyler B."/>
            <person name="van West P."/>
            <person name="Dieguez-Uribeondo J."/>
            <person name="Young S.K."/>
            <person name="Zeng Q."/>
            <person name="Gargeya S."/>
            <person name="Fitzgerald M."/>
            <person name="Abouelleil A."/>
            <person name="Alvarado L."/>
            <person name="Chapman S.B."/>
            <person name="Gainer-Dewar J."/>
            <person name="Goldberg J."/>
            <person name="Griggs A."/>
            <person name="Gujja S."/>
            <person name="Hansen M."/>
            <person name="Howarth C."/>
            <person name="Imamovic A."/>
            <person name="Ireland A."/>
            <person name="Larimer J."/>
            <person name="McCowan C."/>
            <person name="Murphy C."/>
            <person name="Pearson M."/>
            <person name="Poon T.W."/>
            <person name="Priest M."/>
            <person name="Roberts A."/>
            <person name="Saif S."/>
            <person name="Shea T."/>
            <person name="Sykes S."/>
            <person name="Wortman J."/>
            <person name="Nusbaum C."/>
            <person name="Birren B."/>
        </authorList>
    </citation>
    <scope>NUCLEOTIDE SEQUENCE [LARGE SCALE GENOMIC DNA]</scope>
    <source>
        <strain evidence="1">APO3</strain>
    </source>
</reference>
<evidence type="ECO:0008006" key="2">
    <source>
        <dbReference type="Google" id="ProtNLM"/>
    </source>
</evidence>
<dbReference type="OrthoDB" id="129077at2759"/>
<proteinExistence type="predicted"/>